<feature type="transmembrane region" description="Helical" evidence="1">
    <location>
        <begin position="120"/>
        <end position="141"/>
    </location>
</feature>
<proteinExistence type="predicted"/>
<dbReference type="InterPro" id="IPR046664">
    <property type="entry name" value="DUF6773"/>
</dbReference>
<dbReference type="AlphaFoldDB" id="A0A2T0GCI8"/>
<name>A0A2T0GCI8_STRAP</name>
<feature type="transmembrane region" description="Helical" evidence="1">
    <location>
        <begin position="45"/>
        <end position="67"/>
    </location>
</feature>
<organism evidence="2 3">
    <name type="scientific">Streptococcus anginosus</name>
    <dbReference type="NCBI Taxonomy" id="1328"/>
    <lineage>
        <taxon>Bacteria</taxon>
        <taxon>Bacillati</taxon>
        <taxon>Bacillota</taxon>
        <taxon>Bacilli</taxon>
        <taxon>Lactobacillales</taxon>
        <taxon>Streptococcaceae</taxon>
        <taxon>Streptococcus</taxon>
        <taxon>Streptococcus anginosus group</taxon>
    </lineage>
</organism>
<evidence type="ECO:0000313" key="3">
    <source>
        <dbReference type="Proteomes" id="UP000403538"/>
    </source>
</evidence>
<keyword evidence="1" id="KW-0472">Membrane</keyword>
<feature type="transmembrane region" description="Helical" evidence="1">
    <location>
        <begin position="21"/>
        <end position="39"/>
    </location>
</feature>
<dbReference type="RefSeq" id="WP_106083236.1">
    <property type="nucleotide sequence ID" value="NZ_CABEID010000001.1"/>
</dbReference>
<keyword evidence="1" id="KW-0812">Transmembrane</keyword>
<evidence type="ECO:0000256" key="1">
    <source>
        <dbReference type="SAM" id="Phobius"/>
    </source>
</evidence>
<sequence>MEIKKKRVFQDERTIQMEQKLGNEVAFLVVILLLTSIFIKLIFLHLSIEACLSEIVIIVGMELYAIIRSWKLGLAIRQYDSEKGLKSRLVNGFTVAFIILSASFVGKFSKIQLYLNQHSILKFLVILVTIALVSCLLDRGVDWLNIKRQRQLEKELEE</sequence>
<dbReference type="Pfam" id="PF20563">
    <property type="entry name" value="DUF6773"/>
    <property type="match status" value="1"/>
</dbReference>
<protein>
    <submittedName>
        <fullName evidence="2">Uncharacterized protein</fullName>
    </submittedName>
</protein>
<evidence type="ECO:0000313" key="2">
    <source>
        <dbReference type="EMBL" id="VTS42245.1"/>
    </source>
</evidence>
<feature type="transmembrane region" description="Helical" evidence="1">
    <location>
        <begin position="88"/>
        <end position="108"/>
    </location>
</feature>
<reference evidence="2 3" key="1">
    <citation type="submission" date="2019-05" db="EMBL/GenBank/DDBJ databases">
        <authorList>
            <consortium name="Pathogen Informatics"/>
        </authorList>
    </citation>
    <scope>NUCLEOTIDE SEQUENCE [LARGE SCALE GENOMIC DNA]</scope>
    <source>
        <strain evidence="2 3">NCTC11062</strain>
    </source>
</reference>
<gene>
    <name evidence="2" type="ORF">NCTC11062_01483</name>
</gene>
<dbReference type="Proteomes" id="UP000403538">
    <property type="component" value="Unassembled WGS sequence"/>
</dbReference>
<keyword evidence="1" id="KW-1133">Transmembrane helix</keyword>
<accession>A0A2T0GCI8</accession>
<dbReference type="EMBL" id="CABEID010000001">
    <property type="protein sequence ID" value="VTS42245.1"/>
    <property type="molecule type" value="Genomic_DNA"/>
</dbReference>